<feature type="domain" description="Histidine kinase/HSP90-like ATPase" evidence="5">
    <location>
        <begin position="309"/>
        <end position="399"/>
    </location>
</feature>
<keyword evidence="8" id="KW-1185">Reference proteome</keyword>
<feature type="transmembrane region" description="Helical" evidence="4">
    <location>
        <begin position="35"/>
        <end position="55"/>
    </location>
</feature>
<dbReference type="AlphaFoldDB" id="A0A1I5AXN1"/>
<dbReference type="Pfam" id="PF02518">
    <property type="entry name" value="HATPase_c"/>
    <property type="match status" value="1"/>
</dbReference>
<organism evidence="7 8">
    <name type="scientific">Mycetocola miduiensis</name>
    <dbReference type="NCBI Taxonomy" id="995034"/>
    <lineage>
        <taxon>Bacteria</taxon>
        <taxon>Bacillati</taxon>
        <taxon>Actinomycetota</taxon>
        <taxon>Actinomycetes</taxon>
        <taxon>Micrococcales</taxon>
        <taxon>Microbacteriaceae</taxon>
        <taxon>Mycetocola</taxon>
    </lineage>
</organism>
<keyword evidence="3" id="KW-0902">Two-component regulatory system</keyword>
<evidence type="ECO:0000313" key="7">
    <source>
        <dbReference type="EMBL" id="SFN67276.1"/>
    </source>
</evidence>
<dbReference type="EMBL" id="FOVM01000004">
    <property type="protein sequence ID" value="SFN67276.1"/>
    <property type="molecule type" value="Genomic_DNA"/>
</dbReference>
<dbReference type="Pfam" id="PF04024">
    <property type="entry name" value="PspC"/>
    <property type="match status" value="1"/>
</dbReference>
<evidence type="ECO:0000259" key="5">
    <source>
        <dbReference type="Pfam" id="PF02518"/>
    </source>
</evidence>
<feature type="transmembrane region" description="Helical" evidence="4">
    <location>
        <begin position="151"/>
        <end position="174"/>
    </location>
</feature>
<dbReference type="CDD" id="cd16917">
    <property type="entry name" value="HATPase_UhpB-NarQ-NarX-like"/>
    <property type="match status" value="1"/>
</dbReference>
<evidence type="ECO:0000256" key="4">
    <source>
        <dbReference type="SAM" id="Phobius"/>
    </source>
</evidence>
<dbReference type="STRING" id="995034.SAMN05216219_1606"/>
<dbReference type="PANTHER" id="PTHR24421:SF61">
    <property type="entry name" value="OXYGEN SENSOR HISTIDINE KINASE NREB"/>
    <property type="match status" value="1"/>
</dbReference>
<dbReference type="Gene3D" id="3.30.565.10">
    <property type="entry name" value="Histidine kinase-like ATPase, C-terminal domain"/>
    <property type="match status" value="1"/>
</dbReference>
<dbReference type="InterPro" id="IPR036890">
    <property type="entry name" value="HATPase_C_sf"/>
</dbReference>
<keyword evidence="4" id="KW-1133">Transmembrane helix</keyword>
<evidence type="ECO:0000256" key="1">
    <source>
        <dbReference type="ARBA" id="ARBA00022679"/>
    </source>
</evidence>
<dbReference type="GO" id="GO:0016301">
    <property type="term" value="F:kinase activity"/>
    <property type="evidence" value="ECO:0007669"/>
    <property type="project" value="UniProtKB-KW"/>
</dbReference>
<accession>A0A1I5AXN1</accession>
<dbReference type="InterPro" id="IPR007168">
    <property type="entry name" value="Phageshock_PspC_N"/>
</dbReference>
<keyword evidence="1" id="KW-0808">Transferase</keyword>
<keyword evidence="4" id="KW-0812">Transmembrane</keyword>
<dbReference type="OrthoDB" id="3534856at2"/>
<dbReference type="SUPFAM" id="SSF55874">
    <property type="entry name" value="ATPase domain of HSP90 chaperone/DNA topoisomerase II/histidine kinase"/>
    <property type="match status" value="1"/>
</dbReference>
<reference evidence="8" key="1">
    <citation type="submission" date="2016-10" db="EMBL/GenBank/DDBJ databases">
        <authorList>
            <person name="Varghese N."/>
            <person name="Submissions S."/>
        </authorList>
    </citation>
    <scope>NUCLEOTIDE SEQUENCE [LARGE SCALE GENOMIC DNA]</scope>
    <source>
        <strain evidence="8">CGMCC 1.11101</strain>
    </source>
</reference>
<feature type="transmembrane region" description="Helical" evidence="4">
    <location>
        <begin position="119"/>
        <end position="139"/>
    </location>
</feature>
<feature type="transmembrane region" description="Helical" evidence="4">
    <location>
        <begin position="180"/>
        <end position="203"/>
    </location>
</feature>
<feature type="domain" description="Phage shock protein PspC N-terminal" evidence="6">
    <location>
        <begin position="5"/>
        <end position="58"/>
    </location>
</feature>
<dbReference type="PANTHER" id="PTHR24421">
    <property type="entry name" value="NITRATE/NITRITE SENSOR PROTEIN NARX-RELATED"/>
    <property type="match status" value="1"/>
</dbReference>
<evidence type="ECO:0000256" key="2">
    <source>
        <dbReference type="ARBA" id="ARBA00022777"/>
    </source>
</evidence>
<keyword evidence="2" id="KW-0418">Kinase</keyword>
<evidence type="ECO:0000256" key="3">
    <source>
        <dbReference type="ARBA" id="ARBA00023012"/>
    </source>
</evidence>
<gene>
    <name evidence="7" type="ORF">SAMN05216219_1606</name>
</gene>
<dbReference type="InterPro" id="IPR003594">
    <property type="entry name" value="HATPase_dom"/>
</dbReference>
<evidence type="ECO:0000313" key="8">
    <source>
        <dbReference type="Proteomes" id="UP000198867"/>
    </source>
</evidence>
<name>A0A1I5AXN1_9MICO</name>
<evidence type="ECO:0000259" key="6">
    <source>
        <dbReference type="Pfam" id="PF04024"/>
    </source>
</evidence>
<dbReference type="InterPro" id="IPR050482">
    <property type="entry name" value="Sensor_HK_TwoCompSys"/>
</dbReference>
<dbReference type="Proteomes" id="UP000198867">
    <property type="component" value="Unassembled WGS sequence"/>
</dbReference>
<proteinExistence type="predicted"/>
<dbReference type="GO" id="GO:0000160">
    <property type="term" value="P:phosphorelay signal transduction system"/>
    <property type="evidence" value="ECO:0007669"/>
    <property type="project" value="UniProtKB-KW"/>
</dbReference>
<protein>
    <submittedName>
        <fullName evidence="7">Phage shock protein C (PspC) family protein</fullName>
    </submittedName>
</protein>
<feature type="transmembrane region" description="Helical" evidence="4">
    <location>
        <begin position="95"/>
        <end position="113"/>
    </location>
</feature>
<keyword evidence="4" id="KW-0472">Membrane</keyword>
<sequence length="407" mass="42683">MDTPRMTRPRVRLVGGVCAGFAEHTGLPLPLVRTITVLLTACGGAGLLLYCWLWATTPIAQDSTDPLKRVLTRPSDPAAADGDDAPARSAPVTEILLGVALLAAAGALVASRMGVDVPLAFVIPAIVVLGGAGLAWRQFDDLRSQRSSSSSALLVRALGALVLVALGILLFFVTGEEPNVWTVFIAAIAVLFGVAIVVAPWLFRLTRDLAEERAARVREADRAEIAAHLHDSVLQTLALIQQKADPASDASRLARAQERELRDWLFAGSPGSSVDLADELRRLAAVVEQEYAAQINVVAAGQSPSSVPDALLGAAREAMLNAARHAGGTVSVYLESSPTAVELTVTDRGPGLSLDDIPSDRMGVRESILGRMRRIGGTAELSPGPGGAGTEVRLLLPLTDGAHHVDV</sequence>
<dbReference type="RefSeq" id="WP_090710376.1">
    <property type="nucleotide sequence ID" value="NZ_FOVM01000004.1"/>
</dbReference>